<name>A0A4U0VAK2_9PEZI</name>
<feature type="compositionally biased region" description="Basic residues" evidence="1">
    <location>
        <begin position="44"/>
        <end position="58"/>
    </location>
</feature>
<gene>
    <name evidence="2" type="ORF">B0A54_03635</name>
</gene>
<proteinExistence type="predicted"/>
<evidence type="ECO:0000313" key="3">
    <source>
        <dbReference type="Proteomes" id="UP000310066"/>
    </source>
</evidence>
<protein>
    <submittedName>
        <fullName evidence="2">Uncharacterized protein</fullName>
    </submittedName>
</protein>
<comment type="caution">
    <text evidence="2">The sequence shown here is derived from an EMBL/GenBank/DDBJ whole genome shotgun (WGS) entry which is preliminary data.</text>
</comment>
<feature type="region of interest" description="Disordered" evidence="1">
    <location>
        <begin position="1"/>
        <end position="101"/>
    </location>
</feature>
<dbReference type="Proteomes" id="UP000310066">
    <property type="component" value="Unassembled WGS sequence"/>
</dbReference>
<organism evidence="2 3">
    <name type="scientific">Friedmanniomyces endolithicus</name>
    <dbReference type="NCBI Taxonomy" id="329885"/>
    <lineage>
        <taxon>Eukaryota</taxon>
        <taxon>Fungi</taxon>
        <taxon>Dikarya</taxon>
        <taxon>Ascomycota</taxon>
        <taxon>Pezizomycotina</taxon>
        <taxon>Dothideomycetes</taxon>
        <taxon>Dothideomycetidae</taxon>
        <taxon>Mycosphaerellales</taxon>
        <taxon>Teratosphaeriaceae</taxon>
        <taxon>Friedmanniomyces</taxon>
    </lineage>
</organism>
<dbReference type="OrthoDB" id="5375264at2759"/>
<evidence type="ECO:0000256" key="1">
    <source>
        <dbReference type="SAM" id="MobiDB-lite"/>
    </source>
</evidence>
<sequence length="241" mass="26477">MSDTEMYATPHFTAANSPPVEAGIGGWDAASPGPVEPTPVKGKISNKKKAATPRKRAVARSSEDDGSAEGSEGGENQSKKQKKTAATDTPGKERKRKAPMTKLANARVIGRSYDECSEEDKILLDLRDAGKGWTEIRAEWEKLTGDKTGHSTLPNRYARLKSNFVVIREEDNQILLEAKIDVEAAFEKEKWGLIAAAMEKKGADSYRGEVLHKQYKKMMLEANLAPPPGVKSKDFETEDDE</sequence>
<evidence type="ECO:0000313" key="2">
    <source>
        <dbReference type="EMBL" id="TKA45950.1"/>
    </source>
</evidence>
<dbReference type="STRING" id="329885.A0A4U0VAK2"/>
<reference evidence="2 3" key="1">
    <citation type="submission" date="2017-03" db="EMBL/GenBank/DDBJ databases">
        <title>Genomes of endolithic fungi from Antarctica.</title>
        <authorList>
            <person name="Coleine C."/>
            <person name="Masonjones S."/>
            <person name="Stajich J.E."/>
        </authorList>
    </citation>
    <scope>NUCLEOTIDE SEQUENCE [LARGE SCALE GENOMIC DNA]</scope>
    <source>
        <strain evidence="2 3">CCFEE 5311</strain>
    </source>
</reference>
<dbReference type="AlphaFoldDB" id="A0A4U0VAK2"/>
<accession>A0A4U0VAK2</accession>
<dbReference type="EMBL" id="NAJP01000010">
    <property type="protein sequence ID" value="TKA45950.1"/>
    <property type="molecule type" value="Genomic_DNA"/>
</dbReference>